<gene>
    <name evidence="1" type="ORF">FHR96_000607</name>
</gene>
<name>A0A7W5G4B5_9GAMM</name>
<dbReference type="RefSeq" id="WP_183386184.1">
    <property type="nucleotide sequence ID" value="NZ_JACHXM010000002.1"/>
</dbReference>
<dbReference type="AlphaFoldDB" id="A0A7W5G4B5"/>
<protein>
    <submittedName>
        <fullName evidence="1">Uncharacterized protein</fullName>
    </submittedName>
</protein>
<accession>A0A7W5G4B5</accession>
<evidence type="ECO:0000313" key="1">
    <source>
        <dbReference type="EMBL" id="MBB3139760.1"/>
    </source>
</evidence>
<evidence type="ECO:0000313" key="2">
    <source>
        <dbReference type="Proteomes" id="UP000525987"/>
    </source>
</evidence>
<sequence length="54" mass="5859">MSDISSSFKVGALMAPVFNLVPGCLSPCQPMVMRDSGDQGRDCDEISRRVMEHG</sequence>
<proteinExistence type="predicted"/>
<comment type="caution">
    <text evidence="1">The sequence shown here is derived from an EMBL/GenBank/DDBJ whole genome shotgun (WGS) entry which is preliminary data.</text>
</comment>
<keyword evidence="2" id="KW-1185">Reference proteome</keyword>
<dbReference type="Proteomes" id="UP000525987">
    <property type="component" value="Unassembled WGS sequence"/>
</dbReference>
<reference evidence="1 2" key="1">
    <citation type="submission" date="2020-08" db="EMBL/GenBank/DDBJ databases">
        <title>Genomic Encyclopedia of Type Strains, Phase III (KMG-III): the genomes of soil and plant-associated and newly described type strains.</title>
        <authorList>
            <person name="Whitman W."/>
        </authorList>
    </citation>
    <scope>NUCLEOTIDE SEQUENCE [LARGE SCALE GENOMIC DNA]</scope>
    <source>
        <strain evidence="1 2">CECT 5995</strain>
    </source>
</reference>
<dbReference type="EMBL" id="JACHXM010000002">
    <property type="protein sequence ID" value="MBB3139760.1"/>
    <property type="molecule type" value="Genomic_DNA"/>
</dbReference>
<organism evidence="1 2">
    <name type="scientific">Halomonas organivorans</name>
    <dbReference type="NCBI Taxonomy" id="257772"/>
    <lineage>
        <taxon>Bacteria</taxon>
        <taxon>Pseudomonadati</taxon>
        <taxon>Pseudomonadota</taxon>
        <taxon>Gammaproteobacteria</taxon>
        <taxon>Oceanospirillales</taxon>
        <taxon>Halomonadaceae</taxon>
        <taxon>Halomonas</taxon>
    </lineage>
</organism>